<feature type="chain" id="PRO_5038580790" description="DUF3558 domain-containing protein" evidence="2">
    <location>
        <begin position="26"/>
        <end position="260"/>
    </location>
</feature>
<accession>A0A4Z1CIM3</accession>
<dbReference type="RefSeq" id="WP_135837705.1">
    <property type="nucleotide sequence ID" value="NZ_SRRO01000001.1"/>
</dbReference>
<name>A0A4Z1CIM3_9ACTN</name>
<evidence type="ECO:0000313" key="3">
    <source>
        <dbReference type="EMBL" id="TGN63163.1"/>
    </source>
</evidence>
<dbReference type="EMBL" id="SRRO01000001">
    <property type="protein sequence ID" value="TGN63163.1"/>
    <property type="molecule type" value="Genomic_DNA"/>
</dbReference>
<feature type="signal peptide" evidence="2">
    <location>
        <begin position="1"/>
        <end position="25"/>
    </location>
</feature>
<keyword evidence="4" id="KW-1185">Reference proteome</keyword>
<evidence type="ECO:0008006" key="5">
    <source>
        <dbReference type="Google" id="ProtNLM"/>
    </source>
</evidence>
<comment type="caution">
    <text evidence="3">The sequence shown here is derived from an EMBL/GenBank/DDBJ whole genome shotgun (WGS) entry which is preliminary data.</text>
</comment>
<protein>
    <recommendedName>
        <fullName evidence="5">DUF3558 domain-containing protein</fullName>
    </recommendedName>
</protein>
<evidence type="ECO:0000256" key="1">
    <source>
        <dbReference type="SAM" id="MobiDB-lite"/>
    </source>
</evidence>
<dbReference type="AlphaFoldDB" id="A0A4Z1CIM3"/>
<feature type="region of interest" description="Disordered" evidence="1">
    <location>
        <begin position="30"/>
        <end position="60"/>
    </location>
</feature>
<dbReference type="Proteomes" id="UP000297496">
    <property type="component" value="Unassembled WGS sequence"/>
</dbReference>
<gene>
    <name evidence="3" type="ORF">EXE59_03790</name>
</gene>
<feature type="compositionally biased region" description="Low complexity" evidence="1">
    <location>
        <begin position="30"/>
        <end position="43"/>
    </location>
</feature>
<dbReference type="PROSITE" id="PS51257">
    <property type="entry name" value="PROKAR_LIPOPROTEIN"/>
    <property type="match status" value="1"/>
</dbReference>
<evidence type="ECO:0000256" key="2">
    <source>
        <dbReference type="SAM" id="SignalP"/>
    </source>
</evidence>
<organism evidence="3 4">
    <name type="scientific">Nocardioides eburneiflavus</name>
    <dbReference type="NCBI Taxonomy" id="2518372"/>
    <lineage>
        <taxon>Bacteria</taxon>
        <taxon>Bacillati</taxon>
        <taxon>Actinomycetota</taxon>
        <taxon>Actinomycetes</taxon>
        <taxon>Propionibacteriales</taxon>
        <taxon>Nocardioidaceae</taxon>
        <taxon>Nocardioides</taxon>
    </lineage>
</organism>
<proteinExistence type="predicted"/>
<keyword evidence="2" id="KW-0732">Signal</keyword>
<evidence type="ECO:0000313" key="4">
    <source>
        <dbReference type="Proteomes" id="UP000297496"/>
    </source>
</evidence>
<sequence length="260" mass="27271">MRWTADLRRSAVPAWATLVAAALLAGCASDDVSSDTADTPATSGEGSPAPTGAVPLPDGPLDPGRYEFVVSVDCEGVEDDPIACPAGVPAPPPIALEVTVPEGWARMAGFPVITPTTTGTEDAALVLGWTSNTVGVQTDPCLSTSHQLPDVAVGPGVDDFVDAVTAQEWYRGPAPVDTEVGGARGRYFTVRAPADLGRCHEWRPWDPGFFAQGPSNTWEVWVLDVDGHRVVVVTEYFPDTSPGTVSQLTRMVESISFPGA</sequence>
<reference evidence="3 4" key="1">
    <citation type="submission" date="2019-04" db="EMBL/GenBank/DDBJ databases">
        <title>Three New Species of Nocardioides, Nocardioides euryhalodurans sp. nov., Nocardioides seonyuensis sp. nov. and Nocardioides eburneoflavus sp. nov. Isolated from Soil.</title>
        <authorList>
            <person name="Roh S.G."/>
            <person name="Lee C."/>
            <person name="Kim M.-K."/>
            <person name="Kim S.B."/>
        </authorList>
    </citation>
    <scope>NUCLEOTIDE SEQUENCE [LARGE SCALE GENOMIC DNA]</scope>
    <source>
        <strain evidence="3 4">MMS17-SY213</strain>
    </source>
</reference>